<keyword evidence="6" id="KW-0479">Metal-binding</keyword>
<dbReference type="Proteomes" id="UP000672657">
    <property type="component" value="Unassembled WGS sequence"/>
</dbReference>
<dbReference type="PANTHER" id="PTHR42917">
    <property type="entry name" value="2,4-DIENOYL-COA REDUCTASE"/>
    <property type="match status" value="1"/>
</dbReference>
<evidence type="ECO:0000256" key="6">
    <source>
        <dbReference type="ARBA" id="ARBA00022723"/>
    </source>
</evidence>
<dbReference type="Pfam" id="PF07992">
    <property type="entry name" value="Pyr_redox_2"/>
    <property type="match status" value="1"/>
</dbReference>
<evidence type="ECO:0000256" key="2">
    <source>
        <dbReference type="ARBA" id="ARBA00001966"/>
    </source>
</evidence>
<reference evidence="12 13" key="1">
    <citation type="submission" date="2021-03" db="EMBL/GenBank/DDBJ databases">
        <authorList>
            <person name="Peeters C."/>
        </authorList>
    </citation>
    <scope>NUCLEOTIDE SEQUENCE [LARGE SCALE GENOMIC DNA]</scope>
    <source>
        <strain evidence="12 13">LMG 26411</strain>
    </source>
</reference>
<name>A0ABM8TQ74_9BURK</name>
<evidence type="ECO:0000313" key="13">
    <source>
        <dbReference type="Proteomes" id="UP000672657"/>
    </source>
</evidence>
<keyword evidence="5" id="KW-0288">FMN</keyword>
<dbReference type="SUPFAM" id="SSF51905">
    <property type="entry name" value="FAD/NAD(P)-binding domain"/>
    <property type="match status" value="1"/>
</dbReference>
<dbReference type="Gene3D" id="3.40.50.720">
    <property type="entry name" value="NAD(P)-binding Rossmann-like Domain"/>
    <property type="match status" value="1"/>
</dbReference>
<evidence type="ECO:0000313" key="12">
    <source>
        <dbReference type="EMBL" id="CAG2157940.1"/>
    </source>
</evidence>
<comment type="cofactor">
    <cofactor evidence="2">
        <name>[4Fe-4S] cluster</name>
        <dbReference type="ChEBI" id="CHEBI:49883"/>
    </cofactor>
</comment>
<keyword evidence="9" id="KW-0411">Iron-sulfur</keyword>
<dbReference type="EMBL" id="CAJPVI010000043">
    <property type="protein sequence ID" value="CAG2157940.1"/>
    <property type="molecule type" value="Genomic_DNA"/>
</dbReference>
<comment type="cofactor">
    <cofactor evidence="1">
        <name>FMN</name>
        <dbReference type="ChEBI" id="CHEBI:58210"/>
    </cofactor>
</comment>
<dbReference type="CDD" id="cd02930">
    <property type="entry name" value="DCR_FMN"/>
    <property type="match status" value="1"/>
</dbReference>
<keyword evidence="4" id="KW-0285">Flavoprotein</keyword>
<dbReference type="InterPro" id="IPR036188">
    <property type="entry name" value="FAD/NAD-bd_sf"/>
</dbReference>
<evidence type="ECO:0000256" key="8">
    <source>
        <dbReference type="ARBA" id="ARBA00023004"/>
    </source>
</evidence>
<dbReference type="InterPro" id="IPR001155">
    <property type="entry name" value="OxRdtase_FMN_N"/>
</dbReference>
<dbReference type="Gene3D" id="3.20.20.70">
    <property type="entry name" value="Aldolase class I"/>
    <property type="match status" value="1"/>
</dbReference>
<accession>A0ABM8TQ74</accession>
<keyword evidence="13" id="KW-1185">Reference proteome</keyword>
<keyword evidence="8" id="KW-0408">Iron</keyword>
<evidence type="ECO:0000256" key="4">
    <source>
        <dbReference type="ARBA" id="ARBA00022630"/>
    </source>
</evidence>
<keyword evidence="7 12" id="KW-0560">Oxidoreductase</keyword>
<sequence length="676" mass="72418">MDQYPRLMAPLSVAGITLRNRIVMGAMHTRLETLDRPHERLAAFYGARARGEAGLILTGGYAPNPAGVFEPGAPLLCERSQLAEHRAITGAVHAAGGHIALQIVHAGRYAKHPLCVGPSAERARINPIAPRELTTEEVWQTIEDFANTAELAWEGGYDGVEIMGSEGYLINQFTAPFTNQRTDEFGGSFEARIRFPLEVLKAIRRRVVDRFLVVYRISAVDLIEGGMTGAEVAELARRVEADGADIINTGVGWHESAVPTIAASVPRSAWAYAIENVKRAVDIPVIASNRINTPDGAEALLSSGCADMVSMARPLLADPDFARKTRVGKAAEINTCIACNQACLDRIFTDRTATCLVNPRAGREIEFMPKPPEGTKRIAVVGGGPAGMSFAINASERGHRVTLFEAGNELGGQLNMARVVPGKNEFNEMLRYFRTRLDGLGVTVHLGRFVKAGELLEAGFDAIVIATGVRPRSPGFPGVDHPKVLSYVDVLARGAAVGQRVAIIGAGGIGFDVAEFLLGDAEESLDPASFLATWGVDPSLSTSGGLSESAETVAPAHARREVHMFQRKPEALGKRLGKSTGWILKSRLKRANVAMASGAVYERVDDDGLHYTIDGKTHVLQVDNVILCAGQESERGLYEALRSSGANVHVIGGADVASELDALRAIDQATRLAMTV</sequence>
<evidence type="ECO:0000256" key="1">
    <source>
        <dbReference type="ARBA" id="ARBA00001917"/>
    </source>
</evidence>
<evidence type="ECO:0000256" key="7">
    <source>
        <dbReference type="ARBA" id="ARBA00023002"/>
    </source>
</evidence>
<dbReference type="RefSeq" id="WP_211956622.1">
    <property type="nucleotide sequence ID" value="NZ_CAJPVI010000043.1"/>
</dbReference>
<dbReference type="InterPro" id="IPR023753">
    <property type="entry name" value="FAD/NAD-binding_dom"/>
</dbReference>
<evidence type="ECO:0000256" key="3">
    <source>
        <dbReference type="ARBA" id="ARBA00011048"/>
    </source>
</evidence>
<gene>
    <name evidence="12" type="primary">fadH_2</name>
    <name evidence="12" type="ORF">LMG26411_05765</name>
</gene>
<feature type="domain" description="NADH:flavin oxidoreductase/NADH oxidase N-terminal" evidence="10">
    <location>
        <begin position="7"/>
        <end position="328"/>
    </location>
</feature>
<evidence type="ECO:0000256" key="5">
    <source>
        <dbReference type="ARBA" id="ARBA00022643"/>
    </source>
</evidence>
<dbReference type="InterPro" id="IPR013785">
    <property type="entry name" value="Aldolase_TIM"/>
</dbReference>
<organism evidence="12 13">
    <name type="scientific">Cupriavidus numazuensis</name>
    <dbReference type="NCBI Taxonomy" id="221992"/>
    <lineage>
        <taxon>Bacteria</taxon>
        <taxon>Pseudomonadati</taxon>
        <taxon>Pseudomonadota</taxon>
        <taxon>Betaproteobacteria</taxon>
        <taxon>Burkholderiales</taxon>
        <taxon>Burkholderiaceae</taxon>
        <taxon>Cupriavidus</taxon>
    </lineage>
</organism>
<dbReference type="Pfam" id="PF00724">
    <property type="entry name" value="Oxidored_FMN"/>
    <property type="match status" value="1"/>
</dbReference>
<evidence type="ECO:0000256" key="9">
    <source>
        <dbReference type="ARBA" id="ARBA00023014"/>
    </source>
</evidence>
<dbReference type="PRINTS" id="PR00368">
    <property type="entry name" value="FADPNR"/>
</dbReference>
<dbReference type="EC" id="1.3.1.34" evidence="12"/>
<dbReference type="GO" id="GO:0008670">
    <property type="term" value="F:2,4-dienoyl-CoA reductase (NADPH) activity"/>
    <property type="evidence" value="ECO:0007669"/>
    <property type="project" value="UniProtKB-EC"/>
</dbReference>
<dbReference type="Gene3D" id="3.50.50.60">
    <property type="entry name" value="FAD/NAD(P)-binding domain"/>
    <property type="match status" value="1"/>
</dbReference>
<dbReference type="InterPro" id="IPR051793">
    <property type="entry name" value="NADH:flavin_oxidoreductase"/>
</dbReference>
<comment type="similarity">
    <text evidence="3">In the N-terminal section; belongs to the NADH:flavin oxidoreductase/NADH oxidase family.</text>
</comment>
<comment type="caution">
    <text evidence="12">The sequence shown here is derived from an EMBL/GenBank/DDBJ whole genome shotgun (WGS) entry which is preliminary data.</text>
</comment>
<evidence type="ECO:0000259" key="11">
    <source>
        <dbReference type="Pfam" id="PF07992"/>
    </source>
</evidence>
<dbReference type="SUPFAM" id="SSF51971">
    <property type="entry name" value="Nucleotide-binding domain"/>
    <property type="match status" value="1"/>
</dbReference>
<evidence type="ECO:0000259" key="10">
    <source>
        <dbReference type="Pfam" id="PF00724"/>
    </source>
</evidence>
<proteinExistence type="inferred from homology"/>
<feature type="domain" description="FAD/NAD(P)-binding" evidence="11">
    <location>
        <begin position="377"/>
        <end position="642"/>
    </location>
</feature>
<protein>
    <submittedName>
        <fullName evidence="12">2,4-dienoyl-CoA reductase</fullName>
        <ecNumber evidence="12">1.3.1.34</ecNumber>
    </submittedName>
</protein>
<dbReference type="PANTHER" id="PTHR42917:SF2">
    <property type="entry name" value="2,4-DIENOYL-COA REDUCTASE [(2E)-ENOYL-COA-PRODUCING]"/>
    <property type="match status" value="1"/>
</dbReference>
<dbReference type="SUPFAM" id="SSF51395">
    <property type="entry name" value="FMN-linked oxidoreductases"/>
    <property type="match status" value="1"/>
</dbReference>